<dbReference type="AlphaFoldDB" id="A0A1X6NSD2"/>
<evidence type="ECO:0000313" key="1">
    <source>
        <dbReference type="EMBL" id="OSX71487.1"/>
    </source>
</evidence>
<proteinExistence type="predicted"/>
<dbReference type="Proteomes" id="UP000218209">
    <property type="component" value="Unassembled WGS sequence"/>
</dbReference>
<reference evidence="1 2" key="1">
    <citation type="submission" date="2017-03" db="EMBL/GenBank/DDBJ databases">
        <title>WGS assembly of Porphyra umbilicalis.</title>
        <authorList>
            <person name="Brawley S.H."/>
            <person name="Blouin N.A."/>
            <person name="Ficko-Blean E."/>
            <person name="Wheeler G.L."/>
            <person name="Lohr M."/>
            <person name="Goodson H.V."/>
            <person name="Jenkins J.W."/>
            <person name="Blaby-Haas C.E."/>
            <person name="Helliwell K.E."/>
            <person name="Chan C."/>
            <person name="Marriage T."/>
            <person name="Bhattacharya D."/>
            <person name="Klein A.S."/>
            <person name="Badis Y."/>
            <person name="Brodie J."/>
            <person name="Cao Y."/>
            <person name="Collen J."/>
            <person name="Dittami S.M."/>
            <person name="Gachon C.M."/>
            <person name="Green B.R."/>
            <person name="Karpowicz S."/>
            <person name="Kim J.W."/>
            <person name="Kudahl U."/>
            <person name="Lin S."/>
            <person name="Michel G."/>
            <person name="Mittag M."/>
            <person name="Olson B.J."/>
            <person name="Pangilinan J."/>
            <person name="Peng Y."/>
            <person name="Qiu H."/>
            <person name="Shu S."/>
            <person name="Singer J.T."/>
            <person name="Smith A.G."/>
            <person name="Sprecher B.N."/>
            <person name="Wagner V."/>
            <person name="Wang W."/>
            <person name="Wang Z.-Y."/>
            <person name="Yan J."/>
            <person name="Yarish C."/>
            <person name="Zoeuner-Riek S."/>
            <person name="Zhuang Y."/>
            <person name="Zou Y."/>
            <person name="Lindquist E.A."/>
            <person name="Grimwood J."/>
            <person name="Barry K."/>
            <person name="Rokhsar D.S."/>
            <person name="Schmutz J."/>
            <person name="Stiller J.W."/>
            <person name="Grossman A.R."/>
            <person name="Prochnik S.E."/>
        </authorList>
    </citation>
    <scope>NUCLEOTIDE SEQUENCE [LARGE SCALE GENOMIC DNA]</scope>
    <source>
        <strain evidence="1">4086291</strain>
    </source>
</reference>
<name>A0A1X6NSD2_PORUM</name>
<dbReference type="Pfam" id="PF08856">
    <property type="entry name" value="DUF1826"/>
    <property type="match status" value="1"/>
</dbReference>
<keyword evidence="2" id="KW-1185">Reference proteome</keyword>
<organism evidence="1 2">
    <name type="scientific">Porphyra umbilicalis</name>
    <name type="common">Purple laver</name>
    <name type="synonym">Red alga</name>
    <dbReference type="NCBI Taxonomy" id="2786"/>
    <lineage>
        <taxon>Eukaryota</taxon>
        <taxon>Rhodophyta</taxon>
        <taxon>Bangiophyceae</taxon>
        <taxon>Bangiales</taxon>
        <taxon>Bangiaceae</taxon>
        <taxon>Porphyra</taxon>
    </lineage>
</organism>
<accession>A0A1X6NSD2</accession>
<gene>
    <name evidence="1" type="ORF">BU14_0528s0015</name>
</gene>
<sequence length="314" mass="31748">MAAVAFVSALPPRTLLLSSSRTMTACATAPQAPAPAPASTSVPAAAAATLASAPSLLQKTPANFVCVPPSPPFSTVSDVLQRSGLLPSATALAVPEPLQSITRHTPWLRTTLPPLQVTADGTDDGLDILKSAMSAAGASDELASAVRAAGVAAASAHAAAIGVEPASIELQLEVVTEVPCPRWHADRVTLRGLVTLWGGGTMWVDESLGTPCCDEEGPCHTLSSDERLASPAADWGMNPAVRAAVLTHRVGGKAADEQAAMEAAGGVVRQALPGSMLFLKGGLWAAGGGAIHRSPDLNEGAGGAGRLVLQTNEM</sequence>
<dbReference type="InterPro" id="IPR014955">
    <property type="entry name" value="DUF1826"/>
</dbReference>
<evidence type="ECO:0000313" key="2">
    <source>
        <dbReference type="Proteomes" id="UP000218209"/>
    </source>
</evidence>
<protein>
    <submittedName>
        <fullName evidence="1">Uncharacterized protein</fullName>
    </submittedName>
</protein>
<dbReference type="EMBL" id="KV919131">
    <property type="protein sequence ID" value="OSX71487.1"/>
    <property type="molecule type" value="Genomic_DNA"/>
</dbReference>
<dbReference type="OrthoDB" id="539419at2759"/>